<dbReference type="PANTHER" id="PTHR31515">
    <property type="entry name" value="TRANSMEMBRANE PROTEIN-RELATED"/>
    <property type="match status" value="1"/>
</dbReference>
<comment type="caution">
    <text evidence="1">The sequence shown here is derived from an EMBL/GenBank/DDBJ whole genome shotgun (WGS) entry which is preliminary data.</text>
</comment>
<accession>A0A2P6QT71</accession>
<keyword evidence="2" id="KW-1185">Reference proteome</keyword>
<name>A0A2P6QT71_ROSCH</name>
<protein>
    <submittedName>
        <fullName evidence="1">Uncharacterized protein</fullName>
    </submittedName>
</protein>
<evidence type="ECO:0000313" key="2">
    <source>
        <dbReference type="Proteomes" id="UP000238479"/>
    </source>
</evidence>
<evidence type="ECO:0000313" key="1">
    <source>
        <dbReference type="EMBL" id="PRQ37367.1"/>
    </source>
</evidence>
<dbReference type="STRING" id="74649.A0A2P6QT71"/>
<dbReference type="PANTHER" id="PTHR31515:SF0">
    <property type="entry name" value="TRANSMEMBRANE PROTEIN"/>
    <property type="match status" value="1"/>
</dbReference>
<dbReference type="Proteomes" id="UP000238479">
    <property type="component" value="Chromosome 4"/>
</dbReference>
<gene>
    <name evidence="1" type="ORF">RchiOBHm_Chr4g0401771</name>
</gene>
<dbReference type="Gramene" id="PRQ37367">
    <property type="protein sequence ID" value="PRQ37367"/>
    <property type="gene ID" value="RchiOBHm_Chr4g0401771"/>
</dbReference>
<sequence>MLQDVPSRNSIYERVDSSLHKIRDTSEVILSLSQQFLSCIILSLWLPVSHLQAVQTFAAEYLKTPLGEPMKGRKNKTSTGLWVEKSYKKTTNLPEPFSHELVARLENLNSIYLKVLIQAWKDERQRNYRKNVNRCLLNFLTTLRNTKISLMI</sequence>
<dbReference type="AlphaFoldDB" id="A0A2P6QT71"/>
<proteinExistence type="predicted"/>
<dbReference type="EMBL" id="PDCK01000042">
    <property type="protein sequence ID" value="PRQ37367.1"/>
    <property type="molecule type" value="Genomic_DNA"/>
</dbReference>
<organism evidence="1 2">
    <name type="scientific">Rosa chinensis</name>
    <name type="common">China rose</name>
    <dbReference type="NCBI Taxonomy" id="74649"/>
    <lineage>
        <taxon>Eukaryota</taxon>
        <taxon>Viridiplantae</taxon>
        <taxon>Streptophyta</taxon>
        <taxon>Embryophyta</taxon>
        <taxon>Tracheophyta</taxon>
        <taxon>Spermatophyta</taxon>
        <taxon>Magnoliopsida</taxon>
        <taxon>eudicotyledons</taxon>
        <taxon>Gunneridae</taxon>
        <taxon>Pentapetalae</taxon>
        <taxon>rosids</taxon>
        <taxon>fabids</taxon>
        <taxon>Rosales</taxon>
        <taxon>Rosaceae</taxon>
        <taxon>Rosoideae</taxon>
        <taxon>Rosoideae incertae sedis</taxon>
        <taxon>Rosa</taxon>
    </lineage>
</organism>
<reference evidence="1 2" key="1">
    <citation type="journal article" date="2018" name="Nat. Genet.">
        <title>The Rosa genome provides new insights in the design of modern roses.</title>
        <authorList>
            <person name="Bendahmane M."/>
        </authorList>
    </citation>
    <scope>NUCLEOTIDE SEQUENCE [LARGE SCALE GENOMIC DNA]</scope>
    <source>
        <strain evidence="2">cv. Old Blush</strain>
    </source>
</reference>